<dbReference type="PANTHER" id="PTHR11908:SF132">
    <property type="entry name" value="ALDEHYDE OXIDASE 1-RELATED"/>
    <property type="match status" value="1"/>
</dbReference>
<name>A0A7W7F8K1_9SPHN</name>
<evidence type="ECO:0000256" key="3">
    <source>
        <dbReference type="ARBA" id="ARBA00053029"/>
    </source>
</evidence>
<dbReference type="SUPFAM" id="SSF54665">
    <property type="entry name" value="CO dehydrogenase molybdoprotein N-domain-like"/>
    <property type="match status" value="1"/>
</dbReference>
<dbReference type="RefSeq" id="WP_184071748.1">
    <property type="nucleotide sequence ID" value="NZ_JACHNZ010000059.1"/>
</dbReference>
<dbReference type="GO" id="GO:0005506">
    <property type="term" value="F:iron ion binding"/>
    <property type="evidence" value="ECO:0007669"/>
    <property type="project" value="InterPro"/>
</dbReference>
<dbReference type="PANTHER" id="PTHR11908">
    <property type="entry name" value="XANTHINE DEHYDROGENASE"/>
    <property type="match status" value="1"/>
</dbReference>
<dbReference type="Gene3D" id="3.90.1170.50">
    <property type="entry name" value="Aldehyde oxidase/xanthine dehydrogenase, a/b hammerhead"/>
    <property type="match status" value="1"/>
</dbReference>
<dbReference type="SUPFAM" id="SSF56003">
    <property type="entry name" value="Molybdenum cofactor-binding domain"/>
    <property type="match status" value="1"/>
</dbReference>
<dbReference type="InterPro" id="IPR037165">
    <property type="entry name" value="AldOxase/xan_DH_Mopterin-bd_sf"/>
</dbReference>
<protein>
    <submittedName>
        <fullName evidence="5">Carbon-monoxide dehydrogenase large subunit</fullName>
        <ecNumber evidence="5">1.2.7.4</ecNumber>
    </submittedName>
</protein>
<evidence type="ECO:0000256" key="1">
    <source>
        <dbReference type="ARBA" id="ARBA00022505"/>
    </source>
</evidence>
<keyword evidence="2 5" id="KW-0560">Oxidoreductase</keyword>
<reference evidence="5 6" key="1">
    <citation type="submission" date="2020-08" db="EMBL/GenBank/DDBJ databases">
        <title>Genomic Encyclopedia of Type Strains, Phase IV (KMG-IV): sequencing the most valuable type-strain genomes for metagenomic binning, comparative biology and taxonomic classification.</title>
        <authorList>
            <person name="Goeker M."/>
        </authorList>
    </citation>
    <scope>NUCLEOTIDE SEQUENCE [LARGE SCALE GENOMIC DNA]</scope>
    <source>
        <strain evidence="5 6">DSM 17328</strain>
    </source>
</reference>
<evidence type="ECO:0000313" key="6">
    <source>
        <dbReference type="Proteomes" id="UP000566324"/>
    </source>
</evidence>
<dbReference type="InterPro" id="IPR000674">
    <property type="entry name" value="Ald_Oxase/Xan_DH_a/b"/>
</dbReference>
<dbReference type="EMBL" id="JACHNZ010000059">
    <property type="protein sequence ID" value="MBB4633814.1"/>
    <property type="molecule type" value="Genomic_DNA"/>
</dbReference>
<evidence type="ECO:0000259" key="4">
    <source>
        <dbReference type="SMART" id="SM01008"/>
    </source>
</evidence>
<feature type="domain" description="Aldehyde oxidase/xanthine dehydrogenase a/b hammerhead" evidence="4">
    <location>
        <begin position="19"/>
        <end position="132"/>
    </location>
</feature>
<dbReference type="InterPro" id="IPR036856">
    <property type="entry name" value="Ald_Oxase/Xan_DH_a/b_sf"/>
</dbReference>
<dbReference type="InterPro" id="IPR046867">
    <property type="entry name" value="AldOxase/xan_DH_MoCoBD2"/>
</dbReference>
<dbReference type="AlphaFoldDB" id="A0A7W7F8K1"/>
<organism evidence="5 6">
    <name type="scientific">Sphingosinicella soli</name>
    <dbReference type="NCBI Taxonomy" id="333708"/>
    <lineage>
        <taxon>Bacteria</taxon>
        <taxon>Pseudomonadati</taxon>
        <taxon>Pseudomonadota</taxon>
        <taxon>Alphaproteobacteria</taxon>
        <taxon>Sphingomonadales</taxon>
        <taxon>Sphingosinicellaceae</taxon>
        <taxon>Sphingosinicella</taxon>
    </lineage>
</organism>
<dbReference type="InterPro" id="IPR016208">
    <property type="entry name" value="Ald_Oxase/xanthine_DH-like"/>
</dbReference>
<proteinExistence type="predicted"/>
<keyword evidence="6" id="KW-1185">Reference proteome</keyword>
<comment type="caution">
    <text evidence="5">The sequence shown here is derived from an EMBL/GenBank/DDBJ whole genome shotgun (WGS) entry which is preliminary data.</text>
</comment>
<dbReference type="GO" id="GO:0043885">
    <property type="term" value="F:anaerobic carbon-monoxide dehydrogenase activity"/>
    <property type="evidence" value="ECO:0007669"/>
    <property type="project" value="UniProtKB-EC"/>
</dbReference>
<dbReference type="EC" id="1.2.7.4" evidence="5"/>
<dbReference type="SMART" id="SM01008">
    <property type="entry name" value="Ald_Xan_dh_C"/>
    <property type="match status" value="1"/>
</dbReference>
<sequence>MTRGDTEHFARPSAARFIEGRGHYVADIVAAGALHAVIVRSVEAHADITVDVAAAKAAPGVLLVLSGPDIAPLFEPQPIVWNVAGQRRSGLRALAVGRVRYVGEPVAAVVAESPEAARHAATLVRVDYAPRPVVLSPDAALREDAPRLYEDWPDNIVASAAWDGGDVDAAFAGADTVVAGSYVSGRVAAHSLEARAVLAVYDAAWDGVTVHTSTQAPHQVREAIAHCLRVPEHRVRVMVPDVGGAFGSKSCPYAEEILLAHISLRLRAAVRWIETRAEAFVAAVPGRDETVDLALAMAADGRILGLKSLITLDKGAEPYATSVGAAWAGAMMMTGAYRIENVHVGVRVVVTNKTPTGAYRGYGTPEVNFALERALDEAARRLGIDPAELRRRNFVPAEAMPCPSATGLLLLDSGRYAEMLDLALKAFDYDRQIVLASEARAAGQAAGIGMAFYVEPTNLGPSALCGMIGIRSGGFDVANVRMEPGGQVVVFTGQTPMGQGVETVLQSICADELSIPVEDVTVIHGDTQACSYTGYGSGGSRGTGIGGSAVMIAAGKVREKVLAIGAHLLEADPAEVELTQGGVQVRGDGARRVSVAEVARAAYLAHSLPTGTEPGIEARATFDPASLAITYGVALARVEVDNETGLVDVQHIVFGHDCGRQVNPVLVEGQVVGGIVQGIGAALYEELRYDARGQPQVLSMREYDIPFAADVPRIDLVHLETPSPFFPNGAKGVGESGVIPIPAAIANAIRDALGDRAADIVNRLPIRPENLIKY</sequence>
<dbReference type="InterPro" id="IPR008274">
    <property type="entry name" value="AldOxase/xan_DH_MoCoBD1"/>
</dbReference>
<dbReference type="Pfam" id="PF20256">
    <property type="entry name" value="MoCoBD_2"/>
    <property type="match status" value="1"/>
</dbReference>
<comment type="cofactor">
    <cofactor evidence="3">
        <name>Mo-molybdopterin cytosine dinucleotide</name>
        <dbReference type="ChEBI" id="CHEBI:71308"/>
    </cofactor>
</comment>
<accession>A0A7W7F8K1</accession>
<dbReference type="FunFam" id="3.30.365.10:FF:000001">
    <property type="entry name" value="Xanthine dehydrogenase oxidase"/>
    <property type="match status" value="1"/>
</dbReference>
<dbReference type="Pfam" id="PF01315">
    <property type="entry name" value="Ald_Xan_dh_C"/>
    <property type="match status" value="1"/>
</dbReference>
<dbReference type="Gene3D" id="3.30.365.10">
    <property type="entry name" value="Aldehyde oxidase/xanthine dehydrogenase, molybdopterin binding domain"/>
    <property type="match status" value="4"/>
</dbReference>
<evidence type="ECO:0000256" key="2">
    <source>
        <dbReference type="ARBA" id="ARBA00023002"/>
    </source>
</evidence>
<keyword evidence="1" id="KW-0500">Molybdenum</keyword>
<dbReference type="Pfam" id="PF02738">
    <property type="entry name" value="MoCoBD_1"/>
    <property type="match status" value="1"/>
</dbReference>
<gene>
    <name evidence="5" type="ORF">GGQ98_003470</name>
</gene>
<evidence type="ECO:0000313" key="5">
    <source>
        <dbReference type="EMBL" id="MBB4633814.1"/>
    </source>
</evidence>
<dbReference type="Proteomes" id="UP000566324">
    <property type="component" value="Unassembled WGS sequence"/>
</dbReference>